<keyword evidence="8" id="KW-1185">Reference proteome</keyword>
<comment type="subcellular location">
    <subcellularLocation>
        <location evidence="1">Secreted</location>
    </subcellularLocation>
</comment>
<dbReference type="Gene3D" id="3.10.100.10">
    <property type="entry name" value="Mannose-Binding Protein A, subunit A"/>
    <property type="match status" value="2"/>
</dbReference>
<dbReference type="InterPro" id="IPR001304">
    <property type="entry name" value="C-type_lectin-like"/>
</dbReference>
<dbReference type="FunFam" id="3.10.100.10:FF:000015">
    <property type="entry name" value="C-type lectin Cal"/>
    <property type="match status" value="2"/>
</dbReference>
<dbReference type="EMBL" id="OW240914">
    <property type="protein sequence ID" value="CAH2273676.1"/>
    <property type="molecule type" value="Genomic_DNA"/>
</dbReference>
<evidence type="ECO:0000256" key="5">
    <source>
        <dbReference type="SAM" id="SignalP"/>
    </source>
</evidence>
<dbReference type="Proteomes" id="UP001295444">
    <property type="component" value="Chromosome 03"/>
</dbReference>
<feature type="signal peptide" evidence="5">
    <location>
        <begin position="1"/>
        <end position="24"/>
    </location>
</feature>
<dbReference type="GO" id="GO:0030246">
    <property type="term" value="F:carbohydrate binding"/>
    <property type="evidence" value="ECO:0007669"/>
    <property type="project" value="UniProtKB-KW"/>
</dbReference>
<dbReference type="InterPro" id="IPR016187">
    <property type="entry name" value="CTDL_fold"/>
</dbReference>
<sequence length="335" mass="37229">MTSVIVVIATIMGCVIFTVDVTNGAAVRISCPPGWFFYRSHCYAVSKNPASWADAEYDCVSYGHGAHLASIMDDSEAAIIASHVSANQDAEGVWIGLHDPEKNGRWKWTDGSMFNYAAWKTGVPDNAKGKEFCVVLVTGSKYKKWNDVGCGPVIIETQSVSELQLPGASDPDHVMQSFSSFCVVLLGCMILGVQQSEAAPRSSCPPGWFFYKANCYGYFRFRLTWSEAEFECASYGHGAHLASVMDESEASIIGSHVSAYSPNVDVWIGLHDPEQNRRWKWNDGSMYNFRAWQNGEPNNQGNVEYCVELLIGSKFLKWNDAPCKMENHFVCKYKP</sequence>
<feature type="chain" id="PRO_5042230419" description="C-type lectin domain-containing protein" evidence="5">
    <location>
        <begin position="25"/>
        <end position="335"/>
    </location>
</feature>
<evidence type="ECO:0000256" key="1">
    <source>
        <dbReference type="ARBA" id="ARBA00004613"/>
    </source>
</evidence>
<dbReference type="InterPro" id="IPR018378">
    <property type="entry name" value="C-type_lectin_CS"/>
</dbReference>
<keyword evidence="3" id="KW-0430">Lectin</keyword>
<evidence type="ECO:0000256" key="3">
    <source>
        <dbReference type="ARBA" id="ARBA00022734"/>
    </source>
</evidence>
<protein>
    <recommendedName>
        <fullName evidence="6">C-type lectin domain-containing protein</fullName>
    </recommendedName>
</protein>
<keyword evidence="4" id="KW-1015">Disulfide bond</keyword>
<dbReference type="CDD" id="cd03594">
    <property type="entry name" value="CLECT_REG-1_like"/>
    <property type="match status" value="1"/>
</dbReference>
<dbReference type="Pfam" id="PF00059">
    <property type="entry name" value="Lectin_C"/>
    <property type="match status" value="2"/>
</dbReference>
<evidence type="ECO:0000313" key="8">
    <source>
        <dbReference type="Proteomes" id="UP001295444"/>
    </source>
</evidence>
<dbReference type="GO" id="GO:0005576">
    <property type="term" value="C:extracellular region"/>
    <property type="evidence" value="ECO:0007669"/>
    <property type="project" value="UniProtKB-SubCell"/>
</dbReference>
<dbReference type="InterPro" id="IPR016186">
    <property type="entry name" value="C-type_lectin-like/link_sf"/>
</dbReference>
<keyword evidence="2" id="KW-0964">Secreted</keyword>
<dbReference type="PANTHER" id="PTHR22803">
    <property type="entry name" value="MANNOSE, PHOSPHOLIPASE, LECTIN RECEPTOR RELATED"/>
    <property type="match status" value="1"/>
</dbReference>
<accession>A0AAD1RMT0</accession>
<dbReference type="InterPro" id="IPR050111">
    <property type="entry name" value="C-type_lectin/snaclec_domain"/>
</dbReference>
<dbReference type="AlphaFoldDB" id="A0AAD1RMT0"/>
<dbReference type="SUPFAM" id="SSF56436">
    <property type="entry name" value="C-type lectin-like"/>
    <property type="match status" value="2"/>
</dbReference>
<organism evidence="7 8">
    <name type="scientific">Pelobates cultripes</name>
    <name type="common">Western spadefoot toad</name>
    <dbReference type="NCBI Taxonomy" id="61616"/>
    <lineage>
        <taxon>Eukaryota</taxon>
        <taxon>Metazoa</taxon>
        <taxon>Chordata</taxon>
        <taxon>Craniata</taxon>
        <taxon>Vertebrata</taxon>
        <taxon>Euteleostomi</taxon>
        <taxon>Amphibia</taxon>
        <taxon>Batrachia</taxon>
        <taxon>Anura</taxon>
        <taxon>Pelobatoidea</taxon>
        <taxon>Pelobatidae</taxon>
        <taxon>Pelobates</taxon>
    </lineage>
</organism>
<feature type="domain" description="C-type lectin" evidence="6">
    <location>
        <begin position="38"/>
        <end position="150"/>
    </location>
</feature>
<dbReference type="PROSITE" id="PS50041">
    <property type="entry name" value="C_TYPE_LECTIN_2"/>
    <property type="match status" value="2"/>
</dbReference>
<dbReference type="PRINTS" id="PR01504">
    <property type="entry name" value="PNCREATITSAP"/>
</dbReference>
<keyword evidence="5" id="KW-0732">Signal</keyword>
<evidence type="ECO:0000259" key="6">
    <source>
        <dbReference type="PROSITE" id="PS50041"/>
    </source>
</evidence>
<name>A0AAD1RMT0_PELCU</name>
<dbReference type="PROSITE" id="PS00615">
    <property type="entry name" value="C_TYPE_LECTIN_1"/>
    <property type="match status" value="1"/>
</dbReference>
<proteinExistence type="predicted"/>
<evidence type="ECO:0000313" key="7">
    <source>
        <dbReference type="EMBL" id="CAH2273676.1"/>
    </source>
</evidence>
<feature type="domain" description="C-type lectin" evidence="6">
    <location>
        <begin position="211"/>
        <end position="332"/>
    </location>
</feature>
<evidence type="ECO:0000256" key="2">
    <source>
        <dbReference type="ARBA" id="ARBA00022525"/>
    </source>
</evidence>
<dbReference type="SMART" id="SM00034">
    <property type="entry name" value="CLECT"/>
    <property type="match status" value="2"/>
</dbReference>
<evidence type="ECO:0000256" key="4">
    <source>
        <dbReference type="ARBA" id="ARBA00023157"/>
    </source>
</evidence>
<reference evidence="7" key="1">
    <citation type="submission" date="2022-03" db="EMBL/GenBank/DDBJ databases">
        <authorList>
            <person name="Alioto T."/>
            <person name="Alioto T."/>
            <person name="Gomez Garrido J."/>
        </authorList>
    </citation>
    <scope>NUCLEOTIDE SEQUENCE</scope>
</reference>
<gene>
    <name evidence="7" type="ORF">PECUL_23A004734</name>
</gene>